<protein>
    <submittedName>
        <fullName evidence="1">Uncharacterized protein</fullName>
    </submittedName>
</protein>
<reference evidence="1" key="1">
    <citation type="submission" date="2022-04" db="EMBL/GenBank/DDBJ databases">
        <title>Tomato heritable bacteria conferring resistance against bacterial wilt.</title>
        <authorList>
            <person name="Yin J."/>
        </authorList>
    </citation>
    <scope>NUCLEOTIDE SEQUENCE</scope>
    <source>
        <strain evidence="1">Cra20</strain>
    </source>
</reference>
<dbReference type="EMBL" id="JALMLT010000002">
    <property type="protein sequence ID" value="MDT8758658.1"/>
    <property type="molecule type" value="Genomic_DNA"/>
</dbReference>
<comment type="caution">
    <text evidence="1">The sequence shown here is derived from an EMBL/GenBank/DDBJ whole genome shotgun (WGS) entry which is preliminary data.</text>
</comment>
<name>A0ABU3N2G5_9SPHN</name>
<evidence type="ECO:0000313" key="1">
    <source>
        <dbReference type="EMBL" id="MDT8758658.1"/>
    </source>
</evidence>
<gene>
    <name evidence="1" type="ORF">MZO42_08105</name>
</gene>
<organism evidence="1">
    <name type="scientific">Sphingomonas psychrotolerans</name>
    <dbReference type="NCBI Taxonomy" id="1327635"/>
    <lineage>
        <taxon>Bacteria</taxon>
        <taxon>Pseudomonadati</taxon>
        <taxon>Pseudomonadota</taxon>
        <taxon>Alphaproteobacteria</taxon>
        <taxon>Sphingomonadales</taxon>
        <taxon>Sphingomonadaceae</taxon>
        <taxon>Sphingomonas</taxon>
    </lineage>
</organism>
<accession>A0ABU3N2G5</accession>
<sequence>MDGSTAENLARIATVIGVLAIPIAWKTLTTTWDTNRASHMNTLFREFLRLEFDYFNQPANQAGQGPAWESLRSYKMWVLEEIWIWLDSQQHRVFPMQPGRANRHRELLAGWDATLKYHLGNRPDQKTWDEFYRNRKCYHKGFVAFAMRHHPCSPFRNDPTIDCAICGERVAADVDWALLNDDEALAAH</sequence>
<proteinExistence type="predicted"/>